<dbReference type="EMBL" id="JAFBCV010000007">
    <property type="protein sequence ID" value="MBM7839244.1"/>
    <property type="molecule type" value="Genomic_DNA"/>
</dbReference>
<dbReference type="Pfam" id="PF11964">
    <property type="entry name" value="SpoIIAA-like"/>
    <property type="match status" value="1"/>
</dbReference>
<dbReference type="Gene3D" id="3.40.50.10600">
    <property type="entry name" value="SpoIIaa-like domains"/>
    <property type="match status" value="1"/>
</dbReference>
<evidence type="ECO:0008006" key="3">
    <source>
        <dbReference type="Google" id="ProtNLM"/>
    </source>
</evidence>
<accession>A0ABS2SXR1</accession>
<dbReference type="Proteomes" id="UP001179280">
    <property type="component" value="Unassembled WGS sequence"/>
</dbReference>
<evidence type="ECO:0000313" key="1">
    <source>
        <dbReference type="EMBL" id="MBM7839244.1"/>
    </source>
</evidence>
<sequence>MYKISLQNKDHAIIEIKWEKELTPEGVEAANREIAEIIREQSFKRFDLIVDMKDVVVFKPETQKAIVAHQAWLKEKGMNRAAVIVKSSVAKLQLKRTAKQSSHTTEQHFVDHSEALAFLIEMQAV</sequence>
<keyword evidence="2" id="KW-1185">Reference proteome</keyword>
<gene>
    <name evidence="1" type="ORF">JOC54_002515</name>
</gene>
<protein>
    <recommendedName>
        <fullName evidence="3">STAS/SEC14 domain-containing protein</fullName>
    </recommendedName>
</protein>
<comment type="caution">
    <text evidence="1">The sequence shown here is derived from an EMBL/GenBank/DDBJ whole genome shotgun (WGS) entry which is preliminary data.</text>
</comment>
<dbReference type="RefSeq" id="WP_035419372.1">
    <property type="nucleotide sequence ID" value="NZ_JAFBCV010000007.1"/>
</dbReference>
<organism evidence="1 2">
    <name type="scientific">Shouchella xiaoxiensis</name>
    <dbReference type="NCBI Taxonomy" id="766895"/>
    <lineage>
        <taxon>Bacteria</taxon>
        <taxon>Bacillati</taxon>
        <taxon>Bacillota</taxon>
        <taxon>Bacilli</taxon>
        <taxon>Bacillales</taxon>
        <taxon>Bacillaceae</taxon>
        <taxon>Shouchella</taxon>
    </lineage>
</organism>
<evidence type="ECO:0000313" key="2">
    <source>
        <dbReference type="Proteomes" id="UP001179280"/>
    </source>
</evidence>
<proteinExistence type="predicted"/>
<dbReference type="InterPro" id="IPR038396">
    <property type="entry name" value="SpoIIAA-like_sf"/>
</dbReference>
<dbReference type="InterPro" id="IPR021866">
    <property type="entry name" value="SpoIIAA-like"/>
</dbReference>
<reference evidence="1" key="1">
    <citation type="submission" date="2021-01" db="EMBL/GenBank/DDBJ databases">
        <title>Genomic Encyclopedia of Type Strains, Phase IV (KMG-IV): sequencing the most valuable type-strain genomes for metagenomic binning, comparative biology and taxonomic classification.</title>
        <authorList>
            <person name="Goeker M."/>
        </authorList>
    </citation>
    <scope>NUCLEOTIDE SEQUENCE</scope>
    <source>
        <strain evidence="1">DSM 21943</strain>
    </source>
</reference>
<name>A0ABS2SXR1_9BACI</name>